<feature type="transmembrane region" description="Helical" evidence="1">
    <location>
        <begin position="116"/>
        <end position="139"/>
    </location>
</feature>
<dbReference type="Pfam" id="PF12158">
    <property type="entry name" value="DUF3592"/>
    <property type="match status" value="1"/>
</dbReference>
<evidence type="ECO:0000259" key="2">
    <source>
        <dbReference type="Pfam" id="PF12158"/>
    </source>
</evidence>
<keyword evidence="1" id="KW-1133">Transmembrane helix</keyword>
<dbReference type="InterPro" id="IPR021994">
    <property type="entry name" value="DUF3592"/>
</dbReference>
<evidence type="ECO:0000256" key="1">
    <source>
        <dbReference type="SAM" id="Phobius"/>
    </source>
</evidence>
<evidence type="ECO:0000313" key="4">
    <source>
        <dbReference type="Proteomes" id="UP000800981"/>
    </source>
</evidence>
<dbReference type="Proteomes" id="UP000800981">
    <property type="component" value="Unassembled WGS sequence"/>
</dbReference>
<evidence type="ECO:0000313" key="3">
    <source>
        <dbReference type="EMBL" id="NHC13151.1"/>
    </source>
</evidence>
<dbReference type="RefSeq" id="WP_166278718.1">
    <property type="nucleotide sequence ID" value="NZ_JAANNP010000001.1"/>
</dbReference>
<keyword evidence="4" id="KW-1185">Reference proteome</keyword>
<organism evidence="3 4">
    <name type="scientific">Motilibacter deserti</name>
    <dbReference type="NCBI Taxonomy" id="2714956"/>
    <lineage>
        <taxon>Bacteria</taxon>
        <taxon>Bacillati</taxon>
        <taxon>Actinomycetota</taxon>
        <taxon>Actinomycetes</taxon>
        <taxon>Motilibacterales</taxon>
        <taxon>Motilibacteraceae</taxon>
        <taxon>Motilibacter</taxon>
    </lineage>
</organism>
<keyword evidence="1" id="KW-0472">Membrane</keyword>
<protein>
    <submittedName>
        <fullName evidence="3">DUF3592 domain-containing protein</fullName>
    </submittedName>
</protein>
<name>A0ABX0GQN5_9ACTN</name>
<reference evidence="3 4" key="1">
    <citation type="submission" date="2020-03" db="EMBL/GenBank/DDBJ databases">
        <title>Two novel Motilibacter sp.</title>
        <authorList>
            <person name="Liu S."/>
        </authorList>
    </citation>
    <scope>NUCLEOTIDE SEQUENCE [LARGE SCALE GENOMIC DNA]</scope>
    <source>
        <strain evidence="3 4">E257</strain>
    </source>
</reference>
<keyword evidence="1" id="KW-0812">Transmembrane</keyword>
<comment type="caution">
    <text evidence="3">The sequence shown here is derived from an EMBL/GenBank/DDBJ whole genome shotgun (WGS) entry which is preliminary data.</text>
</comment>
<accession>A0ABX0GQN5</accession>
<feature type="domain" description="DUF3592" evidence="2">
    <location>
        <begin position="43"/>
        <end position="108"/>
    </location>
</feature>
<dbReference type="EMBL" id="JAANNP010000001">
    <property type="protein sequence ID" value="NHC13151.1"/>
    <property type="molecule type" value="Genomic_DNA"/>
</dbReference>
<feature type="transmembrane region" description="Helical" evidence="1">
    <location>
        <begin position="12"/>
        <end position="31"/>
    </location>
</feature>
<gene>
    <name evidence="3" type="ORF">G9H71_05075</name>
</gene>
<sequence length="140" mass="14484">MRASVGSFELVAALFALVGAVFAALGTAILLSGRRRANAWIPVPGTVVGATWDRNNDSRYLRVAYTGPDGVPRTFVNRYGSTMLRAPQGRQVRVLVNPAEPDDAVLAGARHGGGCLGLVLAVLGSGFALAGLLGLVAALR</sequence>
<proteinExistence type="predicted"/>